<dbReference type="STRING" id="334819.W7LU86"/>
<dbReference type="Gene3D" id="2.170.270.10">
    <property type="entry name" value="SET domain"/>
    <property type="match status" value="1"/>
</dbReference>
<evidence type="ECO:0000313" key="4">
    <source>
        <dbReference type="Proteomes" id="UP000009096"/>
    </source>
</evidence>
<dbReference type="CDD" id="cd20071">
    <property type="entry name" value="SET_SMYD"/>
    <property type="match status" value="1"/>
</dbReference>
<dbReference type="RefSeq" id="XP_018742313.1">
    <property type="nucleotide sequence ID" value="XM_018886706.1"/>
</dbReference>
<feature type="chain" id="PRO_5004898177" description="SET domain-containing protein" evidence="1">
    <location>
        <begin position="20"/>
        <end position="436"/>
    </location>
</feature>
<dbReference type="Proteomes" id="UP000009096">
    <property type="component" value="Chromosome 1"/>
</dbReference>
<sequence length="436" mass="48804">MWLIVCLLTWGSLSGPAVGCDDEILISDSETWNQCLAILTSDMFSPVQTGLQSQRIECKSLRPKIVAKSATSTPQTPCVFSHPSFRNGRGLVLVTTPEVASNLLSQGALDERDQYDPYGSSSPGDFVPGPVLEPESGIPAYEVRSLPGSGKGVIALRHIKQDEIFLLDHPTILIAWNLIGLFWDKTQESFLESALIRLPKDAKRRVLGLSRTNRVPGLPLCDLFKTNVCGFVLGDGTPHIGLFTEFARINHACVPNAFYRVSPRHLRMEVVAFRDIEPGEEIYINYAHSAMPSTERHQYLESDYGFNCRCSLCTSPELERATSDRHRRELEALRVDIDMALRQRRWTDAAKHASEAVLKLSEAEILAPGILDYSLTPLYLEHYEELARIYHKVGDVSTAKSYGDKALQAMLHLRGTDSYDAHELSRFLKMIRQGMQ</sequence>
<dbReference type="EMBL" id="DS022242">
    <property type="protein sequence ID" value="EWG36122.1"/>
    <property type="molecule type" value="Genomic_DNA"/>
</dbReference>
<dbReference type="SUPFAM" id="SSF82199">
    <property type="entry name" value="SET domain"/>
    <property type="match status" value="1"/>
</dbReference>
<organism evidence="3 4">
    <name type="scientific">Gibberella moniliformis (strain M3125 / FGSC 7600)</name>
    <name type="common">Maize ear and stalk rot fungus</name>
    <name type="synonym">Fusarium verticillioides</name>
    <dbReference type="NCBI Taxonomy" id="334819"/>
    <lineage>
        <taxon>Eukaryota</taxon>
        <taxon>Fungi</taxon>
        <taxon>Dikarya</taxon>
        <taxon>Ascomycota</taxon>
        <taxon>Pezizomycotina</taxon>
        <taxon>Sordariomycetes</taxon>
        <taxon>Hypocreomycetidae</taxon>
        <taxon>Hypocreales</taxon>
        <taxon>Nectriaceae</taxon>
        <taxon>Fusarium</taxon>
        <taxon>Fusarium fujikuroi species complex</taxon>
    </lineage>
</organism>
<dbReference type="Pfam" id="PF00856">
    <property type="entry name" value="SET"/>
    <property type="match status" value="1"/>
</dbReference>
<dbReference type="PANTHER" id="PTHR47332">
    <property type="entry name" value="SET DOMAIN-CONTAINING PROTEIN 5"/>
    <property type="match status" value="1"/>
</dbReference>
<dbReference type="InterPro" id="IPR001214">
    <property type="entry name" value="SET_dom"/>
</dbReference>
<dbReference type="AlphaFoldDB" id="W7LU86"/>
<dbReference type="OMA" id="MHAHEEL"/>
<dbReference type="InterPro" id="IPR053185">
    <property type="entry name" value="SET_domain_protein"/>
</dbReference>
<accession>W7LU86</accession>
<dbReference type="SMART" id="SM00317">
    <property type="entry name" value="SET"/>
    <property type="match status" value="1"/>
</dbReference>
<protein>
    <recommendedName>
        <fullName evidence="2">SET domain-containing protein</fullName>
    </recommendedName>
</protein>
<dbReference type="PROSITE" id="PS50280">
    <property type="entry name" value="SET"/>
    <property type="match status" value="1"/>
</dbReference>
<keyword evidence="1" id="KW-0732">Signal</keyword>
<evidence type="ECO:0000313" key="3">
    <source>
        <dbReference type="EMBL" id="EWG36122.1"/>
    </source>
</evidence>
<dbReference type="Gene3D" id="1.25.40.10">
    <property type="entry name" value="Tetratricopeptide repeat domain"/>
    <property type="match status" value="1"/>
</dbReference>
<dbReference type="VEuPathDB" id="FungiDB:FVEG_00272"/>
<dbReference type="eggNOG" id="KOG2084">
    <property type="taxonomic scope" value="Eukaryota"/>
</dbReference>
<proteinExistence type="predicted"/>
<keyword evidence="4" id="KW-1185">Reference proteome</keyword>
<dbReference type="HOGENOM" id="CLU_028281_6_0_1"/>
<evidence type="ECO:0000256" key="1">
    <source>
        <dbReference type="SAM" id="SignalP"/>
    </source>
</evidence>
<dbReference type="PANTHER" id="PTHR47332:SF6">
    <property type="entry name" value="SET DOMAIN-CONTAINING PROTEIN"/>
    <property type="match status" value="1"/>
</dbReference>
<dbReference type="OrthoDB" id="4925145at2759"/>
<dbReference type="EMBL" id="CM000578">
    <property type="protein sequence ID" value="EWG36122.1"/>
    <property type="molecule type" value="Genomic_DNA"/>
</dbReference>
<feature type="signal peptide" evidence="1">
    <location>
        <begin position="1"/>
        <end position="19"/>
    </location>
</feature>
<dbReference type="InterPro" id="IPR046341">
    <property type="entry name" value="SET_dom_sf"/>
</dbReference>
<feature type="domain" description="SET" evidence="2">
    <location>
        <begin position="139"/>
        <end position="287"/>
    </location>
</feature>
<dbReference type="InterPro" id="IPR011990">
    <property type="entry name" value="TPR-like_helical_dom_sf"/>
</dbReference>
<dbReference type="GeneID" id="30058655"/>
<gene>
    <name evidence="3" type="ORF">FVEG_00272</name>
</gene>
<reference evidence="3 4" key="1">
    <citation type="journal article" date="2010" name="Nature">
        <title>Comparative genomics reveals mobile pathogenicity chromosomes in Fusarium.</title>
        <authorList>
            <person name="Ma L.J."/>
            <person name="van der Does H.C."/>
            <person name="Borkovich K.A."/>
            <person name="Coleman J.J."/>
            <person name="Daboussi M.J."/>
            <person name="Di Pietro A."/>
            <person name="Dufresne M."/>
            <person name="Freitag M."/>
            <person name="Grabherr M."/>
            <person name="Henrissat B."/>
            <person name="Houterman P.M."/>
            <person name="Kang S."/>
            <person name="Shim W.B."/>
            <person name="Woloshuk C."/>
            <person name="Xie X."/>
            <person name="Xu J.R."/>
            <person name="Antoniw J."/>
            <person name="Baker S.E."/>
            <person name="Bluhm B.H."/>
            <person name="Breakspear A."/>
            <person name="Brown D.W."/>
            <person name="Butchko R.A."/>
            <person name="Chapman S."/>
            <person name="Coulson R."/>
            <person name="Coutinho P.M."/>
            <person name="Danchin E.G."/>
            <person name="Diener A."/>
            <person name="Gale L.R."/>
            <person name="Gardiner D.M."/>
            <person name="Goff S."/>
            <person name="Hammond-Kosack K.E."/>
            <person name="Hilburn K."/>
            <person name="Hua-Van A."/>
            <person name="Jonkers W."/>
            <person name="Kazan K."/>
            <person name="Kodira C.D."/>
            <person name="Koehrsen M."/>
            <person name="Kumar L."/>
            <person name="Lee Y.H."/>
            <person name="Li L."/>
            <person name="Manners J.M."/>
            <person name="Miranda-Saavedra D."/>
            <person name="Mukherjee M."/>
            <person name="Park G."/>
            <person name="Park J."/>
            <person name="Park S.Y."/>
            <person name="Proctor R.H."/>
            <person name="Regev A."/>
            <person name="Ruiz-Roldan M.C."/>
            <person name="Sain D."/>
            <person name="Sakthikumar S."/>
            <person name="Sykes S."/>
            <person name="Schwartz D.C."/>
            <person name="Turgeon B.G."/>
            <person name="Wapinski I."/>
            <person name="Yoder O."/>
            <person name="Young S."/>
            <person name="Zeng Q."/>
            <person name="Zhou S."/>
            <person name="Galagan J."/>
            <person name="Cuomo C.A."/>
            <person name="Kistler H.C."/>
            <person name="Rep M."/>
        </authorList>
    </citation>
    <scope>NUCLEOTIDE SEQUENCE [LARGE SCALE GENOMIC DNA]</scope>
    <source>
        <strain evidence="4">M3125 / FGSC 7600</strain>
    </source>
</reference>
<dbReference type="KEGG" id="fvr:FVEG_00272"/>
<name>W7LU86_GIBM7</name>
<evidence type="ECO:0000259" key="2">
    <source>
        <dbReference type="PROSITE" id="PS50280"/>
    </source>
</evidence>